<evidence type="ECO:0000313" key="2">
    <source>
        <dbReference type="EMBL" id="KIK31899.1"/>
    </source>
</evidence>
<name>A0A0D0A167_9AGAM</name>
<dbReference type="AlphaFoldDB" id="A0A0D0A167"/>
<organism evidence="2 3">
    <name type="scientific">Suillus luteus UH-Slu-Lm8-n1</name>
    <dbReference type="NCBI Taxonomy" id="930992"/>
    <lineage>
        <taxon>Eukaryota</taxon>
        <taxon>Fungi</taxon>
        <taxon>Dikarya</taxon>
        <taxon>Basidiomycota</taxon>
        <taxon>Agaricomycotina</taxon>
        <taxon>Agaricomycetes</taxon>
        <taxon>Agaricomycetidae</taxon>
        <taxon>Boletales</taxon>
        <taxon>Suillineae</taxon>
        <taxon>Suillaceae</taxon>
        <taxon>Suillus</taxon>
    </lineage>
</organism>
<proteinExistence type="predicted"/>
<keyword evidence="3" id="KW-1185">Reference proteome</keyword>
<evidence type="ECO:0000256" key="1">
    <source>
        <dbReference type="SAM" id="MobiDB-lite"/>
    </source>
</evidence>
<feature type="region of interest" description="Disordered" evidence="1">
    <location>
        <begin position="1"/>
        <end position="29"/>
    </location>
</feature>
<dbReference type="Proteomes" id="UP000054485">
    <property type="component" value="Unassembled WGS sequence"/>
</dbReference>
<reference evidence="2 3" key="1">
    <citation type="submission" date="2014-04" db="EMBL/GenBank/DDBJ databases">
        <authorList>
            <consortium name="DOE Joint Genome Institute"/>
            <person name="Kuo A."/>
            <person name="Ruytinx J."/>
            <person name="Rineau F."/>
            <person name="Colpaert J."/>
            <person name="Kohler A."/>
            <person name="Nagy L.G."/>
            <person name="Floudas D."/>
            <person name="Copeland A."/>
            <person name="Barry K.W."/>
            <person name="Cichocki N."/>
            <person name="Veneault-Fourrey C."/>
            <person name="LaButti K."/>
            <person name="Lindquist E.A."/>
            <person name="Lipzen A."/>
            <person name="Lundell T."/>
            <person name="Morin E."/>
            <person name="Murat C."/>
            <person name="Sun H."/>
            <person name="Tunlid A."/>
            <person name="Henrissat B."/>
            <person name="Grigoriev I.V."/>
            <person name="Hibbett D.S."/>
            <person name="Martin F."/>
            <person name="Nordberg H.P."/>
            <person name="Cantor M.N."/>
            <person name="Hua S.X."/>
        </authorList>
    </citation>
    <scope>NUCLEOTIDE SEQUENCE [LARGE SCALE GENOMIC DNA]</scope>
    <source>
        <strain evidence="2 3">UH-Slu-Lm8-n1</strain>
    </source>
</reference>
<gene>
    <name evidence="2" type="ORF">CY34DRAFT_19461</name>
</gene>
<feature type="region of interest" description="Disordered" evidence="1">
    <location>
        <begin position="54"/>
        <end position="90"/>
    </location>
</feature>
<protein>
    <submittedName>
        <fullName evidence="2">Uncharacterized protein</fullName>
    </submittedName>
</protein>
<dbReference type="InParanoid" id="A0A0D0A167"/>
<dbReference type="HOGENOM" id="CLU_627272_0_0_1"/>
<dbReference type="EMBL" id="KN836549">
    <property type="protein sequence ID" value="KIK31899.1"/>
    <property type="molecule type" value="Genomic_DNA"/>
</dbReference>
<feature type="compositionally biased region" description="Polar residues" evidence="1">
    <location>
        <begin position="60"/>
        <end position="82"/>
    </location>
</feature>
<feature type="non-terminal residue" evidence="2">
    <location>
        <position position="1"/>
    </location>
</feature>
<dbReference type="STRING" id="930992.A0A0D0A167"/>
<accession>A0A0D0A167</accession>
<sequence>KIPRHALTALPAPDKLGEGKPLTRAGNFSGAQNTSIRICEDASAEFNQQVIEPSRKDVFSRTSSDAPPSRRSQLSKSLSNQELSHHPSFPLAIQNQHLHGYRKKRRRLEEHNKENGGVIRVASLVPALGCRKIEESIDGPHDEAHSRYRSFRVPSADLFLDTTSESMSPSYEHEQCRSAILSGNLASSRSAPFLAPPPRLEISSYRRHNEPLATSSTSVLRLASSSKVPRPFSVIAKKSLNTRSAERSRRREMADKLYLARPDLVDPSYAAKRSRRLSWLNEQSVSVMQDMSSSTIGIGLSSPHSISARSNSGLMFDREFRPSSSLLLSKQAMTRSTVQSCPAKRCHELLDEDTEDVRQTMDWERSRRLALCVTDALAAGRMASDVLPRLASCVSARQRYLVG</sequence>
<evidence type="ECO:0000313" key="3">
    <source>
        <dbReference type="Proteomes" id="UP000054485"/>
    </source>
</evidence>
<reference evidence="3" key="2">
    <citation type="submission" date="2015-01" db="EMBL/GenBank/DDBJ databases">
        <title>Evolutionary Origins and Diversification of the Mycorrhizal Mutualists.</title>
        <authorList>
            <consortium name="DOE Joint Genome Institute"/>
            <consortium name="Mycorrhizal Genomics Consortium"/>
            <person name="Kohler A."/>
            <person name="Kuo A."/>
            <person name="Nagy L.G."/>
            <person name="Floudas D."/>
            <person name="Copeland A."/>
            <person name="Barry K.W."/>
            <person name="Cichocki N."/>
            <person name="Veneault-Fourrey C."/>
            <person name="LaButti K."/>
            <person name="Lindquist E.A."/>
            <person name="Lipzen A."/>
            <person name="Lundell T."/>
            <person name="Morin E."/>
            <person name="Murat C."/>
            <person name="Riley R."/>
            <person name="Ohm R."/>
            <person name="Sun H."/>
            <person name="Tunlid A."/>
            <person name="Henrissat B."/>
            <person name="Grigoriev I.V."/>
            <person name="Hibbett D.S."/>
            <person name="Martin F."/>
        </authorList>
    </citation>
    <scope>NUCLEOTIDE SEQUENCE [LARGE SCALE GENOMIC DNA]</scope>
    <source>
        <strain evidence="3">UH-Slu-Lm8-n1</strain>
    </source>
</reference>